<evidence type="ECO:0000256" key="9">
    <source>
        <dbReference type="ARBA" id="ARBA00022763"/>
    </source>
</evidence>
<dbReference type="GO" id="GO:0003684">
    <property type="term" value="F:damaged DNA binding"/>
    <property type="evidence" value="ECO:0007669"/>
    <property type="project" value="InterPro"/>
</dbReference>
<gene>
    <name evidence="15 17" type="primary">dinB</name>
    <name evidence="17" type="ORF">FYJ50_00995</name>
</gene>
<keyword evidence="18" id="KW-1185">Reference proteome</keyword>
<dbReference type="PANTHER" id="PTHR11076:SF33">
    <property type="entry name" value="DNA POLYMERASE KAPPA"/>
    <property type="match status" value="1"/>
</dbReference>
<evidence type="ECO:0000256" key="15">
    <source>
        <dbReference type="HAMAP-Rule" id="MF_01113"/>
    </source>
</evidence>
<dbReference type="SUPFAM" id="SSF100879">
    <property type="entry name" value="Lesion bypass DNA polymerase (Y-family), little finger domain"/>
    <property type="match status" value="1"/>
</dbReference>
<evidence type="ECO:0000256" key="11">
    <source>
        <dbReference type="ARBA" id="ARBA00022932"/>
    </source>
</evidence>
<dbReference type="InterPro" id="IPR043502">
    <property type="entry name" value="DNA/RNA_pol_sf"/>
</dbReference>
<protein>
    <recommendedName>
        <fullName evidence="15">DNA polymerase IV</fullName>
        <shortName evidence="15">Pol IV</shortName>
        <ecNumber evidence="15">2.7.7.7</ecNumber>
    </recommendedName>
</protein>
<keyword evidence="5 15" id="KW-0808">Transferase</keyword>
<feature type="binding site" evidence="15">
    <location>
        <position position="103"/>
    </location>
    <ligand>
        <name>Mg(2+)</name>
        <dbReference type="ChEBI" id="CHEBI:18420"/>
    </ligand>
</feature>
<feature type="active site" evidence="15">
    <location>
        <position position="104"/>
    </location>
</feature>
<evidence type="ECO:0000256" key="6">
    <source>
        <dbReference type="ARBA" id="ARBA00022695"/>
    </source>
</evidence>
<organism evidence="17 18">
    <name type="scientific">Floccifex porci</name>
    <dbReference type="NCBI Taxonomy" id="2606629"/>
    <lineage>
        <taxon>Bacteria</taxon>
        <taxon>Bacillati</taxon>
        <taxon>Bacillota</taxon>
        <taxon>Erysipelotrichia</taxon>
        <taxon>Erysipelotrichales</taxon>
        <taxon>Erysipelotrichaceae</taxon>
        <taxon>Floccifex</taxon>
    </lineage>
</organism>
<dbReference type="GO" id="GO:0042276">
    <property type="term" value="P:error-prone translesion synthesis"/>
    <property type="evidence" value="ECO:0007669"/>
    <property type="project" value="TreeGrafter"/>
</dbReference>
<dbReference type="RefSeq" id="WP_154459174.1">
    <property type="nucleotide sequence ID" value="NZ_VUMM01000001.1"/>
</dbReference>
<dbReference type="HAMAP" id="MF_01113">
    <property type="entry name" value="DNApol_IV"/>
    <property type="match status" value="1"/>
</dbReference>
<dbReference type="Pfam" id="PF11799">
    <property type="entry name" value="IMS_C"/>
    <property type="match status" value="1"/>
</dbReference>
<evidence type="ECO:0000256" key="7">
    <source>
        <dbReference type="ARBA" id="ARBA00022705"/>
    </source>
</evidence>
<dbReference type="PROSITE" id="PS50173">
    <property type="entry name" value="UMUC"/>
    <property type="match status" value="1"/>
</dbReference>
<name>A0A7X2N1G8_9FIRM</name>
<dbReference type="EMBL" id="VUMM01000001">
    <property type="protein sequence ID" value="MSS00706.1"/>
    <property type="molecule type" value="Genomic_DNA"/>
</dbReference>
<evidence type="ECO:0000256" key="2">
    <source>
        <dbReference type="ARBA" id="ARBA00010945"/>
    </source>
</evidence>
<dbReference type="EC" id="2.7.7.7" evidence="15"/>
<dbReference type="Proteomes" id="UP000470082">
    <property type="component" value="Unassembled WGS sequence"/>
</dbReference>
<evidence type="ECO:0000256" key="4">
    <source>
        <dbReference type="ARBA" id="ARBA00022490"/>
    </source>
</evidence>
<feature type="site" description="Substrate discrimination" evidence="15">
    <location>
        <position position="14"/>
    </location>
</feature>
<evidence type="ECO:0000256" key="10">
    <source>
        <dbReference type="ARBA" id="ARBA00022842"/>
    </source>
</evidence>
<comment type="catalytic activity">
    <reaction evidence="14 15">
        <text>DNA(n) + a 2'-deoxyribonucleoside 5'-triphosphate = DNA(n+1) + diphosphate</text>
        <dbReference type="Rhea" id="RHEA:22508"/>
        <dbReference type="Rhea" id="RHEA-COMP:17339"/>
        <dbReference type="Rhea" id="RHEA-COMP:17340"/>
        <dbReference type="ChEBI" id="CHEBI:33019"/>
        <dbReference type="ChEBI" id="CHEBI:61560"/>
        <dbReference type="ChEBI" id="CHEBI:173112"/>
        <dbReference type="EC" id="2.7.7.7"/>
    </reaction>
</comment>
<dbReference type="FunFam" id="3.40.1170.60:FF:000001">
    <property type="entry name" value="DNA polymerase IV"/>
    <property type="match status" value="1"/>
</dbReference>
<dbReference type="InterPro" id="IPR017961">
    <property type="entry name" value="DNA_pol_Y-fam_little_finger"/>
</dbReference>
<dbReference type="InterPro" id="IPR036775">
    <property type="entry name" value="DNA_pol_Y-fam_lit_finger_sf"/>
</dbReference>
<dbReference type="GO" id="GO:0005829">
    <property type="term" value="C:cytosol"/>
    <property type="evidence" value="ECO:0007669"/>
    <property type="project" value="TreeGrafter"/>
</dbReference>
<sequence>MGRVIFHIDLNAFYASCEELRHPEYKGKPLAIGSKDRRSVLSTANYEARKKGVHSAMPVYQALSLCPELILIEGDFNYYRALSARFFSCLKKYTFKIEPASIDECYMDVTEIIKQYKRPLDLAFQIQQSVLNETGLSVSIGVAPNRFLAKMASDMRKPAGITVLRISELETKLWPLDISLMYGIGKKTVPELKKIGIQTIGDFASAENETKILQLMKNSGYALIQKARGHSSSQLHYSYTQKSCSVSKTYSSNIYTLKEAFDKVKELSIELSNRLKKDNQKGKLVSISLRDLNFHNIVRSQSLNQYTNQPQIIYEIATNLIESNFESNGYRYMALTMASLQNANQIVDQISLFEIPIQDSKTIIEQLNHELKKDVLFRASDLLIKESK</sequence>
<keyword evidence="3 15" id="KW-0515">Mutator protein</keyword>
<keyword evidence="9 15" id="KW-0227">DNA damage</keyword>
<dbReference type="GO" id="GO:0000287">
    <property type="term" value="F:magnesium ion binding"/>
    <property type="evidence" value="ECO:0007669"/>
    <property type="project" value="UniProtKB-UniRule"/>
</dbReference>
<keyword evidence="10 15" id="KW-0460">Magnesium</keyword>
<keyword evidence="13 15" id="KW-0234">DNA repair</keyword>
<comment type="function">
    <text evidence="15">Poorly processive, error-prone DNA polymerase involved in untargeted mutagenesis. Copies undamaged DNA at stalled replication forks, which arise in vivo from mismatched or misaligned primer ends. These misaligned primers can be extended by PolIV. Exhibits no 3'-5' exonuclease (proofreading) activity. May be involved in translesional synthesis, in conjunction with the beta clamp from PolIII.</text>
</comment>
<comment type="subcellular location">
    <subcellularLocation>
        <location evidence="1 15">Cytoplasm</location>
    </subcellularLocation>
</comment>
<dbReference type="Pfam" id="PF00817">
    <property type="entry name" value="IMS"/>
    <property type="match status" value="1"/>
</dbReference>
<feature type="binding site" evidence="15">
    <location>
        <position position="9"/>
    </location>
    <ligand>
        <name>Mg(2+)</name>
        <dbReference type="ChEBI" id="CHEBI:18420"/>
    </ligand>
</feature>
<dbReference type="GO" id="GO:0003887">
    <property type="term" value="F:DNA-directed DNA polymerase activity"/>
    <property type="evidence" value="ECO:0007669"/>
    <property type="project" value="UniProtKB-UniRule"/>
</dbReference>
<dbReference type="GO" id="GO:0009432">
    <property type="term" value="P:SOS response"/>
    <property type="evidence" value="ECO:0007669"/>
    <property type="project" value="TreeGrafter"/>
</dbReference>
<dbReference type="SUPFAM" id="SSF56672">
    <property type="entry name" value="DNA/RNA polymerases"/>
    <property type="match status" value="1"/>
</dbReference>
<dbReference type="InterPro" id="IPR022880">
    <property type="entry name" value="DNApol_IV"/>
</dbReference>
<keyword evidence="4 15" id="KW-0963">Cytoplasm</keyword>
<keyword evidence="7 15" id="KW-0235">DNA replication</keyword>
<dbReference type="GO" id="GO:0006281">
    <property type="term" value="P:DNA repair"/>
    <property type="evidence" value="ECO:0007669"/>
    <property type="project" value="UniProtKB-UniRule"/>
</dbReference>
<dbReference type="InterPro" id="IPR024728">
    <property type="entry name" value="PolY_HhH_motif"/>
</dbReference>
<evidence type="ECO:0000256" key="3">
    <source>
        <dbReference type="ARBA" id="ARBA00022457"/>
    </source>
</evidence>
<dbReference type="PANTHER" id="PTHR11076">
    <property type="entry name" value="DNA REPAIR POLYMERASE UMUC / TRANSFERASE FAMILY MEMBER"/>
    <property type="match status" value="1"/>
</dbReference>
<comment type="cofactor">
    <cofactor evidence="15">
        <name>Mg(2+)</name>
        <dbReference type="ChEBI" id="CHEBI:18420"/>
    </cofactor>
    <text evidence="15">Binds 2 magnesium ions per subunit.</text>
</comment>
<dbReference type="InterPro" id="IPR050116">
    <property type="entry name" value="DNA_polymerase-Y"/>
</dbReference>
<evidence type="ECO:0000256" key="12">
    <source>
        <dbReference type="ARBA" id="ARBA00023125"/>
    </source>
</evidence>
<evidence type="ECO:0000256" key="5">
    <source>
        <dbReference type="ARBA" id="ARBA00022679"/>
    </source>
</evidence>
<dbReference type="Gene3D" id="3.30.1490.100">
    <property type="entry name" value="DNA polymerase, Y-family, little finger domain"/>
    <property type="match status" value="1"/>
</dbReference>
<comment type="caution">
    <text evidence="17">The sequence shown here is derived from an EMBL/GenBank/DDBJ whole genome shotgun (WGS) entry which is preliminary data.</text>
</comment>
<dbReference type="Gene3D" id="1.10.150.20">
    <property type="entry name" value="5' to 3' exonuclease, C-terminal subdomain"/>
    <property type="match status" value="1"/>
</dbReference>
<dbReference type="Gene3D" id="3.40.1170.60">
    <property type="match status" value="1"/>
</dbReference>
<feature type="domain" description="UmuC" evidence="16">
    <location>
        <begin position="5"/>
        <end position="185"/>
    </location>
</feature>
<dbReference type="Pfam" id="PF11798">
    <property type="entry name" value="IMS_HHH"/>
    <property type="match status" value="1"/>
</dbReference>
<evidence type="ECO:0000256" key="14">
    <source>
        <dbReference type="ARBA" id="ARBA00049244"/>
    </source>
</evidence>
<accession>A0A7X2N1G8</accession>
<evidence type="ECO:0000256" key="13">
    <source>
        <dbReference type="ARBA" id="ARBA00023204"/>
    </source>
</evidence>
<keyword evidence="6 15" id="KW-0548">Nucleotidyltransferase</keyword>
<proteinExistence type="inferred from homology"/>
<dbReference type="Gene3D" id="3.30.70.270">
    <property type="match status" value="1"/>
</dbReference>
<evidence type="ECO:0000259" key="16">
    <source>
        <dbReference type="PROSITE" id="PS50173"/>
    </source>
</evidence>
<dbReference type="CDD" id="cd03586">
    <property type="entry name" value="PolY_Pol_IV_kappa"/>
    <property type="match status" value="1"/>
</dbReference>
<evidence type="ECO:0000256" key="8">
    <source>
        <dbReference type="ARBA" id="ARBA00022723"/>
    </source>
</evidence>
<dbReference type="InterPro" id="IPR001126">
    <property type="entry name" value="UmuC"/>
</dbReference>
<reference evidence="17 18" key="1">
    <citation type="submission" date="2019-08" db="EMBL/GenBank/DDBJ databases">
        <title>In-depth cultivation of the pig gut microbiome towards novel bacterial diversity and tailored functional studies.</title>
        <authorList>
            <person name="Wylensek D."/>
            <person name="Hitch T.C.A."/>
            <person name="Clavel T."/>
        </authorList>
    </citation>
    <scope>NUCLEOTIDE SEQUENCE [LARGE SCALE GENOMIC DNA]</scope>
    <source>
        <strain evidence="17 18">LKV-178-WT-2G</strain>
    </source>
</reference>
<evidence type="ECO:0000313" key="17">
    <source>
        <dbReference type="EMBL" id="MSS00706.1"/>
    </source>
</evidence>
<evidence type="ECO:0000256" key="1">
    <source>
        <dbReference type="ARBA" id="ARBA00004496"/>
    </source>
</evidence>
<dbReference type="AlphaFoldDB" id="A0A7X2N1G8"/>
<dbReference type="GO" id="GO:0006261">
    <property type="term" value="P:DNA-templated DNA replication"/>
    <property type="evidence" value="ECO:0007669"/>
    <property type="project" value="UniProtKB-UniRule"/>
</dbReference>
<dbReference type="InterPro" id="IPR043128">
    <property type="entry name" value="Rev_trsase/Diguanyl_cyclase"/>
</dbReference>
<dbReference type="NCBIfam" id="NF002677">
    <property type="entry name" value="PRK02406.1"/>
    <property type="match status" value="1"/>
</dbReference>
<keyword evidence="8 15" id="KW-0479">Metal-binding</keyword>
<evidence type="ECO:0000313" key="18">
    <source>
        <dbReference type="Proteomes" id="UP000470082"/>
    </source>
</evidence>
<comment type="subunit">
    <text evidence="15">Monomer.</text>
</comment>
<keyword evidence="11 15" id="KW-0239">DNA-directed DNA polymerase</keyword>
<keyword evidence="12 15" id="KW-0238">DNA-binding</keyword>
<comment type="similarity">
    <text evidence="2 15">Belongs to the DNA polymerase type-Y family.</text>
</comment>